<gene>
    <name evidence="1" type="ORF">RPERSI_LOCUS5106</name>
</gene>
<protein>
    <submittedName>
        <fullName evidence="1">26277_t:CDS:1</fullName>
    </submittedName>
</protein>
<name>A0ACA9MIA2_9GLOM</name>
<keyword evidence="2" id="KW-1185">Reference proteome</keyword>
<dbReference type="Proteomes" id="UP000789920">
    <property type="component" value="Unassembled WGS sequence"/>
</dbReference>
<dbReference type="EMBL" id="CAJVQC010007494">
    <property type="protein sequence ID" value="CAG8580067.1"/>
    <property type="molecule type" value="Genomic_DNA"/>
</dbReference>
<reference evidence="1" key="1">
    <citation type="submission" date="2021-06" db="EMBL/GenBank/DDBJ databases">
        <authorList>
            <person name="Kallberg Y."/>
            <person name="Tangrot J."/>
            <person name="Rosling A."/>
        </authorList>
    </citation>
    <scope>NUCLEOTIDE SEQUENCE</scope>
    <source>
        <strain evidence="1">MA461A</strain>
    </source>
</reference>
<evidence type="ECO:0000313" key="1">
    <source>
        <dbReference type="EMBL" id="CAG8580067.1"/>
    </source>
</evidence>
<comment type="caution">
    <text evidence="1">The sequence shown here is derived from an EMBL/GenBank/DDBJ whole genome shotgun (WGS) entry which is preliminary data.</text>
</comment>
<accession>A0ACA9MIA2</accession>
<feature type="non-terminal residue" evidence="1">
    <location>
        <position position="1"/>
    </location>
</feature>
<organism evidence="1 2">
    <name type="scientific">Racocetra persica</name>
    <dbReference type="NCBI Taxonomy" id="160502"/>
    <lineage>
        <taxon>Eukaryota</taxon>
        <taxon>Fungi</taxon>
        <taxon>Fungi incertae sedis</taxon>
        <taxon>Mucoromycota</taxon>
        <taxon>Glomeromycotina</taxon>
        <taxon>Glomeromycetes</taxon>
        <taxon>Diversisporales</taxon>
        <taxon>Gigasporaceae</taxon>
        <taxon>Racocetra</taxon>
    </lineage>
</organism>
<evidence type="ECO:0000313" key="2">
    <source>
        <dbReference type="Proteomes" id="UP000789920"/>
    </source>
</evidence>
<sequence>LFQNLTEGSDRENLMRLLRMKNKKTQVHERLIAKLSEADVKNLVEENYDRECIARNVTDVLLQEAKSNEFYKVLRDSENTKMPLLPPECDVEVTRGERKVLPVKTEIATEQ</sequence>
<proteinExistence type="predicted"/>